<comment type="similarity">
    <text evidence="5">Belongs to the rubredoxin family.</text>
</comment>
<dbReference type="InterPro" id="IPR050526">
    <property type="entry name" value="Rubredoxin_ET"/>
</dbReference>
<sequence length="59" mass="6637">MNEIGFRKYMCLLCGCVYDEAKGWPEAGIAVGTRWGDVPPAWRCPECVGPKEDFELVEL</sequence>
<evidence type="ECO:0000256" key="4">
    <source>
        <dbReference type="ARBA" id="ARBA00023004"/>
    </source>
</evidence>
<dbReference type="PANTHER" id="PTHR47627:SF1">
    <property type="entry name" value="RUBREDOXIN-1-RELATED"/>
    <property type="match status" value="1"/>
</dbReference>
<name>A0ABY8A1Y2_9ACTN</name>
<protein>
    <recommendedName>
        <fullName evidence="5">Rubredoxin</fullName>
    </recommendedName>
</protein>
<dbReference type="SUPFAM" id="SSF57802">
    <property type="entry name" value="Rubredoxin-like"/>
    <property type="match status" value="1"/>
</dbReference>
<accession>A0ABY8A1Y2</accession>
<feature type="domain" description="Rubredoxin-like" evidence="6">
    <location>
        <begin position="6"/>
        <end position="57"/>
    </location>
</feature>
<dbReference type="CDD" id="cd00730">
    <property type="entry name" value="rubredoxin"/>
    <property type="match status" value="1"/>
</dbReference>
<evidence type="ECO:0000313" key="7">
    <source>
        <dbReference type="EMBL" id="WEB38793.1"/>
    </source>
</evidence>
<evidence type="ECO:0000313" key="8">
    <source>
        <dbReference type="Proteomes" id="UP001218629"/>
    </source>
</evidence>
<dbReference type="InterPro" id="IPR024935">
    <property type="entry name" value="Rubredoxin_dom"/>
</dbReference>
<keyword evidence="4 5" id="KW-0408">Iron</keyword>
<keyword evidence="1" id="KW-0813">Transport</keyword>
<keyword evidence="8" id="KW-1185">Reference proteome</keyword>
<dbReference type="PROSITE" id="PS50903">
    <property type="entry name" value="RUBREDOXIN_LIKE"/>
    <property type="match status" value="1"/>
</dbReference>
<keyword evidence="2 5" id="KW-0479">Metal-binding</keyword>
<evidence type="ECO:0000256" key="5">
    <source>
        <dbReference type="RuleBase" id="RU003820"/>
    </source>
</evidence>
<evidence type="ECO:0000256" key="1">
    <source>
        <dbReference type="ARBA" id="ARBA00022448"/>
    </source>
</evidence>
<evidence type="ECO:0000256" key="2">
    <source>
        <dbReference type="ARBA" id="ARBA00022723"/>
    </source>
</evidence>
<comment type="cofactor">
    <cofactor evidence="5">
        <name>Fe(3+)</name>
        <dbReference type="ChEBI" id="CHEBI:29034"/>
    </cofactor>
</comment>
<dbReference type="InterPro" id="IPR024934">
    <property type="entry name" value="Rubredoxin-like_dom"/>
</dbReference>
<dbReference type="Proteomes" id="UP001218629">
    <property type="component" value="Chromosome"/>
</dbReference>
<dbReference type="Gene3D" id="2.20.28.10">
    <property type="match status" value="1"/>
</dbReference>
<evidence type="ECO:0000259" key="6">
    <source>
        <dbReference type="PROSITE" id="PS50903"/>
    </source>
</evidence>
<keyword evidence="3 5" id="KW-0249">Electron transport</keyword>
<evidence type="ECO:0000256" key="3">
    <source>
        <dbReference type="ARBA" id="ARBA00022982"/>
    </source>
</evidence>
<gene>
    <name evidence="7" type="ORF">MOV08_05380</name>
</gene>
<organism evidence="7 8">
    <name type="scientific">Streptomyces yunnanensis</name>
    <dbReference type="NCBI Taxonomy" id="156453"/>
    <lineage>
        <taxon>Bacteria</taxon>
        <taxon>Bacillati</taxon>
        <taxon>Actinomycetota</taxon>
        <taxon>Actinomycetes</taxon>
        <taxon>Kitasatosporales</taxon>
        <taxon>Streptomycetaceae</taxon>
        <taxon>Streptomyces</taxon>
    </lineage>
</organism>
<dbReference type="EMBL" id="CP095749">
    <property type="protein sequence ID" value="WEB38793.1"/>
    <property type="molecule type" value="Genomic_DNA"/>
</dbReference>
<dbReference type="PANTHER" id="PTHR47627">
    <property type="entry name" value="RUBREDOXIN"/>
    <property type="match status" value="1"/>
</dbReference>
<reference evidence="7 8" key="1">
    <citation type="submission" date="2022-03" db="EMBL/GenBank/DDBJ databases">
        <title>Streptomyces yunnanensis P86,complete genome.</title>
        <authorList>
            <person name="Chen S."/>
            <person name="Zhang Q."/>
        </authorList>
    </citation>
    <scope>NUCLEOTIDE SEQUENCE [LARGE SCALE GENOMIC DNA]</scope>
    <source>
        <strain evidence="7 8">P86</strain>
    </source>
</reference>
<dbReference type="Pfam" id="PF00301">
    <property type="entry name" value="Rubredoxin"/>
    <property type="match status" value="1"/>
</dbReference>
<dbReference type="PRINTS" id="PR00163">
    <property type="entry name" value="RUBREDOXIN"/>
</dbReference>
<proteinExistence type="inferred from homology"/>